<dbReference type="Proteomes" id="UP001629288">
    <property type="component" value="Unassembled WGS sequence"/>
</dbReference>
<proteinExistence type="predicted"/>
<name>A0ABW9BUK2_9BURK</name>
<feature type="transmembrane region" description="Helical" evidence="1">
    <location>
        <begin position="12"/>
        <end position="38"/>
    </location>
</feature>
<evidence type="ECO:0000313" key="3">
    <source>
        <dbReference type="Proteomes" id="UP001629288"/>
    </source>
</evidence>
<dbReference type="EMBL" id="JAQQDH010000001">
    <property type="protein sequence ID" value="MFM0442064.1"/>
    <property type="molecule type" value="Genomic_DNA"/>
</dbReference>
<sequence length="41" mass="4512">MTIHIPEWMVWLGAAGAAALVMVIAAFAVFGFVFWLAFRKA</sequence>
<keyword evidence="1" id="KW-1133">Transmembrane helix</keyword>
<protein>
    <submittedName>
        <fullName evidence="2">Uncharacterized protein</fullName>
    </submittedName>
</protein>
<organism evidence="2 3">
    <name type="scientific">Paraburkholderia strydomiana</name>
    <dbReference type="NCBI Taxonomy" id="1245417"/>
    <lineage>
        <taxon>Bacteria</taxon>
        <taxon>Pseudomonadati</taxon>
        <taxon>Pseudomonadota</taxon>
        <taxon>Betaproteobacteria</taxon>
        <taxon>Burkholderiales</taxon>
        <taxon>Burkholderiaceae</taxon>
        <taxon>Paraburkholderia</taxon>
    </lineage>
</organism>
<keyword evidence="3" id="KW-1185">Reference proteome</keyword>
<accession>A0ABW9BUK2</accession>
<comment type="caution">
    <text evidence="2">The sequence shown here is derived from an EMBL/GenBank/DDBJ whole genome shotgun (WGS) entry which is preliminary data.</text>
</comment>
<keyword evidence="1" id="KW-0812">Transmembrane</keyword>
<evidence type="ECO:0000256" key="1">
    <source>
        <dbReference type="SAM" id="Phobius"/>
    </source>
</evidence>
<dbReference type="RefSeq" id="WP_408127774.1">
    <property type="nucleotide sequence ID" value="NZ_JAQQDH010000001.1"/>
</dbReference>
<keyword evidence="1" id="KW-0472">Membrane</keyword>
<gene>
    <name evidence="2" type="ORF">PQR00_00575</name>
</gene>
<reference evidence="2 3" key="1">
    <citation type="journal article" date="2024" name="Chem. Sci.">
        <title>Discovery of megapolipeptins by genome mining of a Burkholderiales bacteria collection.</title>
        <authorList>
            <person name="Paulo B.S."/>
            <person name="Recchia M.J.J."/>
            <person name="Lee S."/>
            <person name="Fergusson C.H."/>
            <person name="Romanowski S.B."/>
            <person name="Hernandez A."/>
            <person name="Krull N."/>
            <person name="Liu D.Y."/>
            <person name="Cavanagh H."/>
            <person name="Bos A."/>
            <person name="Gray C.A."/>
            <person name="Murphy B.T."/>
            <person name="Linington R.G."/>
            <person name="Eustaquio A.S."/>
        </authorList>
    </citation>
    <scope>NUCLEOTIDE SEQUENCE [LARGE SCALE GENOMIC DNA]</scope>
    <source>
        <strain evidence="2 3">RL17-379-BIB-C</strain>
    </source>
</reference>
<evidence type="ECO:0000313" key="2">
    <source>
        <dbReference type="EMBL" id="MFM0442064.1"/>
    </source>
</evidence>